<organism evidence="2 3">
    <name type="scientific">Absidia repens</name>
    <dbReference type="NCBI Taxonomy" id="90262"/>
    <lineage>
        <taxon>Eukaryota</taxon>
        <taxon>Fungi</taxon>
        <taxon>Fungi incertae sedis</taxon>
        <taxon>Mucoromycota</taxon>
        <taxon>Mucoromycotina</taxon>
        <taxon>Mucoromycetes</taxon>
        <taxon>Mucorales</taxon>
        <taxon>Cunninghamellaceae</taxon>
        <taxon>Absidia</taxon>
    </lineage>
</organism>
<sequence length="178" mass="20672">MDLTNETTTTSKTKSKMVGEDVFTEGCVKTWQGSRIKAWEGRYLSAEGYYYRFVVPGEGQQNGGWSSKEHTIFMERYNEWISHGWKIGASWGLFSKGIPHRVGYQCMNYYRKLLEKGKLKDDSYEIVDGKLKQTRKEKINVGDVPNTDLGPEWENDDVKQVAANVDRWLKEYHKRSGR</sequence>
<name>A0A1X2ITH9_9FUNG</name>
<comment type="caution">
    <text evidence="2">The sequence shown here is derived from an EMBL/GenBank/DDBJ whole genome shotgun (WGS) entry which is preliminary data.</text>
</comment>
<keyword evidence="3" id="KW-1185">Reference proteome</keyword>
<dbReference type="SUPFAM" id="SSF46689">
    <property type="entry name" value="Homeodomain-like"/>
    <property type="match status" value="1"/>
</dbReference>
<protein>
    <recommendedName>
        <fullName evidence="1">Myb-like domain-containing protein</fullName>
    </recommendedName>
</protein>
<accession>A0A1X2ITH9</accession>
<dbReference type="OrthoDB" id="6781668at2759"/>
<dbReference type="PROSITE" id="PS50090">
    <property type="entry name" value="MYB_LIKE"/>
    <property type="match status" value="1"/>
</dbReference>
<dbReference type="STRING" id="90262.A0A1X2ITH9"/>
<dbReference type="EMBL" id="MCGE01000004">
    <property type="protein sequence ID" value="ORZ22095.1"/>
    <property type="molecule type" value="Genomic_DNA"/>
</dbReference>
<evidence type="ECO:0000313" key="3">
    <source>
        <dbReference type="Proteomes" id="UP000193560"/>
    </source>
</evidence>
<reference evidence="2 3" key="1">
    <citation type="submission" date="2016-07" db="EMBL/GenBank/DDBJ databases">
        <title>Pervasive Adenine N6-methylation of Active Genes in Fungi.</title>
        <authorList>
            <consortium name="DOE Joint Genome Institute"/>
            <person name="Mondo S.J."/>
            <person name="Dannebaum R.O."/>
            <person name="Kuo R.C."/>
            <person name="Labutti K."/>
            <person name="Haridas S."/>
            <person name="Kuo A."/>
            <person name="Salamov A."/>
            <person name="Ahrendt S.R."/>
            <person name="Lipzen A."/>
            <person name="Sullivan W."/>
            <person name="Andreopoulos W.B."/>
            <person name="Clum A."/>
            <person name="Lindquist E."/>
            <person name="Daum C."/>
            <person name="Ramamoorthy G.K."/>
            <person name="Gryganskyi A."/>
            <person name="Culley D."/>
            <person name="Magnuson J.K."/>
            <person name="James T.Y."/>
            <person name="O'Malley M.A."/>
            <person name="Stajich J.E."/>
            <person name="Spatafora J.W."/>
            <person name="Visel A."/>
            <person name="Grigoriev I.V."/>
        </authorList>
    </citation>
    <scope>NUCLEOTIDE SEQUENCE [LARGE SCALE GENOMIC DNA]</scope>
    <source>
        <strain evidence="2 3">NRRL 1336</strain>
    </source>
</reference>
<dbReference type="InterPro" id="IPR001005">
    <property type="entry name" value="SANT/Myb"/>
</dbReference>
<gene>
    <name evidence="2" type="ORF">BCR42DRAFT_319915</name>
</gene>
<proteinExistence type="predicted"/>
<dbReference type="Gene3D" id="1.10.10.60">
    <property type="entry name" value="Homeodomain-like"/>
    <property type="match status" value="1"/>
</dbReference>
<feature type="domain" description="Myb-like" evidence="1">
    <location>
        <begin position="57"/>
        <end position="114"/>
    </location>
</feature>
<dbReference type="Proteomes" id="UP000193560">
    <property type="component" value="Unassembled WGS sequence"/>
</dbReference>
<dbReference type="AlphaFoldDB" id="A0A1X2ITH9"/>
<evidence type="ECO:0000313" key="2">
    <source>
        <dbReference type="EMBL" id="ORZ22095.1"/>
    </source>
</evidence>
<evidence type="ECO:0000259" key="1">
    <source>
        <dbReference type="PROSITE" id="PS50090"/>
    </source>
</evidence>
<dbReference type="InterPro" id="IPR009057">
    <property type="entry name" value="Homeodomain-like_sf"/>
</dbReference>